<comment type="caution">
    <text evidence="3">The sequence shown here is derived from an EMBL/GenBank/DDBJ whole genome shotgun (WGS) entry which is preliminary data.</text>
</comment>
<dbReference type="AlphaFoldDB" id="A0A7Y9W343"/>
<name>A0A7Y9W343_9BURK</name>
<protein>
    <recommendedName>
        <fullName evidence="2">Surface-adhesin protein E-like domain-containing protein</fullName>
    </recommendedName>
</protein>
<feature type="chain" id="PRO_5030980808" description="Surface-adhesin protein E-like domain-containing protein" evidence="1">
    <location>
        <begin position="25"/>
        <end position="137"/>
    </location>
</feature>
<evidence type="ECO:0000256" key="1">
    <source>
        <dbReference type="SAM" id="SignalP"/>
    </source>
</evidence>
<gene>
    <name evidence="3" type="ORF">GGD41_000635</name>
</gene>
<sequence length="137" mass="14982">MVMRIARSIGAGIGLVVAVSSAQATDWKMIFDDSKHTTYLNPAGIKKDADGHVLVWVLSDFTKHPLYDVNTNMMATRMIERDAIDCNLDRYRALSAQLYDPHGTNLGSPDLSTETFRDIPPDSAVAAVEQAACQIGK</sequence>
<organism evidence="3 4">
    <name type="scientific">Paraburkholderia bryophila</name>
    <dbReference type="NCBI Taxonomy" id="420952"/>
    <lineage>
        <taxon>Bacteria</taxon>
        <taxon>Pseudomonadati</taxon>
        <taxon>Pseudomonadota</taxon>
        <taxon>Betaproteobacteria</taxon>
        <taxon>Burkholderiales</taxon>
        <taxon>Burkholderiaceae</taxon>
        <taxon>Paraburkholderia</taxon>
    </lineage>
</organism>
<feature type="domain" description="Surface-adhesin protein E-like" evidence="2">
    <location>
        <begin position="27"/>
        <end position="134"/>
    </location>
</feature>
<dbReference type="Pfam" id="PF16747">
    <property type="entry name" value="Adhesin_E"/>
    <property type="match status" value="1"/>
</dbReference>
<reference evidence="3 4" key="1">
    <citation type="submission" date="2020-07" db="EMBL/GenBank/DDBJ databases">
        <title>Exploring microbial biodiversity for novel pathways involved in the catabolism of aromatic compounds derived from lignin.</title>
        <authorList>
            <person name="Elkins J."/>
        </authorList>
    </citation>
    <scope>NUCLEOTIDE SEQUENCE [LARGE SCALE GENOMIC DNA]</scope>
    <source>
        <strain evidence="3 4">H2C3B</strain>
    </source>
</reference>
<proteinExistence type="predicted"/>
<dbReference type="InterPro" id="IPR031939">
    <property type="entry name" value="Adhesin_E-like"/>
</dbReference>
<evidence type="ECO:0000313" key="4">
    <source>
        <dbReference type="Proteomes" id="UP000572540"/>
    </source>
</evidence>
<dbReference type="EMBL" id="JACCAU010000001">
    <property type="protein sequence ID" value="NYH13407.1"/>
    <property type="molecule type" value="Genomic_DNA"/>
</dbReference>
<dbReference type="Proteomes" id="UP000572540">
    <property type="component" value="Unassembled WGS sequence"/>
</dbReference>
<evidence type="ECO:0000313" key="3">
    <source>
        <dbReference type="EMBL" id="NYH13407.1"/>
    </source>
</evidence>
<accession>A0A7Y9W343</accession>
<feature type="signal peptide" evidence="1">
    <location>
        <begin position="1"/>
        <end position="24"/>
    </location>
</feature>
<keyword evidence="1" id="KW-0732">Signal</keyword>
<evidence type="ECO:0000259" key="2">
    <source>
        <dbReference type="Pfam" id="PF16747"/>
    </source>
</evidence>